<gene>
    <name evidence="2" type="ORF">Pan241w_54930</name>
</gene>
<protein>
    <submittedName>
        <fullName evidence="2">Uncharacterized protein</fullName>
    </submittedName>
</protein>
<organism evidence="2 3">
    <name type="scientific">Gimesia alba</name>
    <dbReference type="NCBI Taxonomy" id="2527973"/>
    <lineage>
        <taxon>Bacteria</taxon>
        <taxon>Pseudomonadati</taxon>
        <taxon>Planctomycetota</taxon>
        <taxon>Planctomycetia</taxon>
        <taxon>Planctomycetales</taxon>
        <taxon>Planctomycetaceae</taxon>
        <taxon>Gimesia</taxon>
    </lineage>
</organism>
<dbReference type="EMBL" id="CP036269">
    <property type="protein sequence ID" value="QDT45373.1"/>
    <property type="molecule type" value="Genomic_DNA"/>
</dbReference>
<feature type="transmembrane region" description="Helical" evidence="1">
    <location>
        <begin position="6"/>
        <end position="25"/>
    </location>
</feature>
<keyword evidence="1" id="KW-1133">Transmembrane helix</keyword>
<keyword evidence="3" id="KW-1185">Reference proteome</keyword>
<dbReference type="KEGG" id="gaz:Pan241w_54930"/>
<reference evidence="2 3" key="1">
    <citation type="submission" date="2019-02" db="EMBL/GenBank/DDBJ databases">
        <title>Deep-cultivation of Planctomycetes and their phenomic and genomic characterization uncovers novel biology.</title>
        <authorList>
            <person name="Wiegand S."/>
            <person name="Jogler M."/>
            <person name="Boedeker C."/>
            <person name="Pinto D."/>
            <person name="Vollmers J."/>
            <person name="Rivas-Marin E."/>
            <person name="Kohn T."/>
            <person name="Peeters S.H."/>
            <person name="Heuer A."/>
            <person name="Rast P."/>
            <person name="Oberbeckmann S."/>
            <person name="Bunk B."/>
            <person name="Jeske O."/>
            <person name="Meyerdierks A."/>
            <person name="Storesund J.E."/>
            <person name="Kallscheuer N."/>
            <person name="Luecker S."/>
            <person name="Lage O.M."/>
            <person name="Pohl T."/>
            <person name="Merkel B.J."/>
            <person name="Hornburger P."/>
            <person name="Mueller R.-W."/>
            <person name="Bruemmer F."/>
            <person name="Labrenz M."/>
            <person name="Spormann A.M."/>
            <person name="Op den Camp H."/>
            <person name="Overmann J."/>
            <person name="Amann R."/>
            <person name="Jetten M.S.M."/>
            <person name="Mascher T."/>
            <person name="Medema M.H."/>
            <person name="Devos D.P."/>
            <person name="Kaster A.-K."/>
            <person name="Ovreas L."/>
            <person name="Rohde M."/>
            <person name="Galperin M.Y."/>
            <person name="Jogler C."/>
        </authorList>
    </citation>
    <scope>NUCLEOTIDE SEQUENCE [LARGE SCALE GENOMIC DNA]</scope>
    <source>
        <strain evidence="2 3">Pan241w</strain>
    </source>
</reference>
<evidence type="ECO:0000313" key="3">
    <source>
        <dbReference type="Proteomes" id="UP000317171"/>
    </source>
</evidence>
<evidence type="ECO:0000313" key="2">
    <source>
        <dbReference type="EMBL" id="QDT45373.1"/>
    </source>
</evidence>
<keyword evidence="1" id="KW-0812">Transmembrane</keyword>
<accession>A0A517RNB1</accession>
<dbReference type="AlphaFoldDB" id="A0A517RNB1"/>
<keyword evidence="1" id="KW-0472">Membrane</keyword>
<dbReference type="Proteomes" id="UP000317171">
    <property type="component" value="Chromosome"/>
</dbReference>
<proteinExistence type="predicted"/>
<name>A0A517RNB1_9PLAN</name>
<evidence type="ECO:0000256" key="1">
    <source>
        <dbReference type="SAM" id="Phobius"/>
    </source>
</evidence>
<sequence>MHPCKTTFAVLSNIAIFTFEVFSLLKEKREHLKKVWTVSPFVSYDLFLNHHPNLFHSNHNVRFES</sequence>